<accession>A0A2W5PQ22</accession>
<dbReference type="EMBL" id="QFPP01000422">
    <property type="protein sequence ID" value="PZQ66419.1"/>
    <property type="molecule type" value="Genomic_DNA"/>
</dbReference>
<comment type="caution">
    <text evidence="1">The sequence shown here is derived from an EMBL/GenBank/DDBJ whole genome shotgun (WGS) entry which is preliminary data.</text>
</comment>
<dbReference type="Proteomes" id="UP000249135">
    <property type="component" value="Unassembled WGS sequence"/>
</dbReference>
<evidence type="ECO:0000313" key="2">
    <source>
        <dbReference type="Proteomes" id="UP000249135"/>
    </source>
</evidence>
<dbReference type="AlphaFoldDB" id="A0A2W5PQ22"/>
<reference evidence="1 2" key="1">
    <citation type="submission" date="2017-08" db="EMBL/GenBank/DDBJ databases">
        <title>Infants hospitalized years apart are colonized by the same room-sourced microbial strains.</title>
        <authorList>
            <person name="Brooks B."/>
            <person name="Olm M.R."/>
            <person name="Firek B.A."/>
            <person name="Baker R."/>
            <person name="Thomas B.C."/>
            <person name="Morowitz M.J."/>
            <person name="Banfield J.F."/>
        </authorList>
    </citation>
    <scope>NUCLEOTIDE SEQUENCE [LARGE SCALE GENOMIC DNA]</scope>
    <source>
        <strain evidence="1">S2_005_003_R2_41</strain>
    </source>
</reference>
<protein>
    <submittedName>
        <fullName evidence="1">Uncharacterized protein</fullName>
    </submittedName>
</protein>
<sequence>MIENALQAVERAMARSDVGSIPFFGPTTLGEMPPDEREAAEKIETKVYREKPEETAIHFCLTSARSLLDVAQTLMMTEGQPSPRERERRWDSLVTHTKKAGRAAYRAALVLADTKRAA</sequence>
<organism evidence="1 2">
    <name type="scientific">Variovorax paradoxus</name>
    <dbReference type="NCBI Taxonomy" id="34073"/>
    <lineage>
        <taxon>Bacteria</taxon>
        <taxon>Pseudomonadati</taxon>
        <taxon>Pseudomonadota</taxon>
        <taxon>Betaproteobacteria</taxon>
        <taxon>Burkholderiales</taxon>
        <taxon>Comamonadaceae</taxon>
        <taxon>Variovorax</taxon>
    </lineage>
</organism>
<name>A0A2W5PQ22_VARPD</name>
<proteinExistence type="predicted"/>
<gene>
    <name evidence="1" type="ORF">DI563_23565</name>
</gene>
<evidence type="ECO:0000313" key="1">
    <source>
        <dbReference type="EMBL" id="PZQ66419.1"/>
    </source>
</evidence>